<dbReference type="EMBL" id="JACJQU010000002">
    <property type="protein sequence ID" value="MBD2292659.1"/>
    <property type="molecule type" value="Genomic_DNA"/>
</dbReference>
<dbReference type="AlphaFoldDB" id="A0A926WDQ5"/>
<dbReference type="RefSeq" id="WP_190557329.1">
    <property type="nucleotide sequence ID" value="NZ_JACJQU010000002.1"/>
</dbReference>
<name>A0A926WDQ5_9NOST</name>
<accession>A0A926WDQ5</accession>
<proteinExistence type="predicted"/>
<dbReference type="SUPFAM" id="SSF54427">
    <property type="entry name" value="NTF2-like"/>
    <property type="match status" value="1"/>
</dbReference>
<dbReference type="Proteomes" id="UP000662185">
    <property type="component" value="Unassembled WGS sequence"/>
</dbReference>
<keyword evidence="3" id="KW-1185">Reference proteome</keyword>
<evidence type="ECO:0000313" key="2">
    <source>
        <dbReference type="EMBL" id="MBD2292659.1"/>
    </source>
</evidence>
<evidence type="ECO:0000259" key="1">
    <source>
        <dbReference type="Pfam" id="PF22819"/>
    </source>
</evidence>
<dbReference type="Pfam" id="PF22819">
    <property type="entry name" value="TcaA_5th"/>
    <property type="match status" value="1"/>
</dbReference>
<dbReference type="InterPro" id="IPR032710">
    <property type="entry name" value="NTF2-like_dom_sf"/>
</dbReference>
<feature type="domain" description="TcaA protein NTF2-like" evidence="1">
    <location>
        <begin position="66"/>
        <end position="162"/>
    </location>
</feature>
<dbReference type="InterPro" id="IPR054528">
    <property type="entry name" value="TcaA_5th"/>
</dbReference>
<dbReference type="Gene3D" id="3.10.450.50">
    <property type="match status" value="1"/>
</dbReference>
<sequence length="173" mass="19422">MLGFNIQISKYICPFTVLGLLITSSTINSVNATVQAANLSVSIATTKTVEAITQQDNNVAEIRAVFDDNMRALNTENLDLAMSTIDENSPEYEETRQLTQKVFDTYDLKYEINKFEILEISDNKAKVRITQTTKKISGPAFKDNVLVSTNTLRKSNGRWKIVSTELESVNYLN</sequence>
<comment type="caution">
    <text evidence="2">The sequence shown here is derived from an EMBL/GenBank/DDBJ whole genome shotgun (WGS) entry which is preliminary data.</text>
</comment>
<reference evidence="3" key="1">
    <citation type="journal article" date="2020" name="ISME J.">
        <title>Comparative genomics reveals insights into cyanobacterial evolution and habitat adaptation.</title>
        <authorList>
            <person name="Chen M.Y."/>
            <person name="Teng W.K."/>
            <person name="Zhao L."/>
            <person name="Hu C.X."/>
            <person name="Zhou Y.K."/>
            <person name="Han B.P."/>
            <person name="Song L.R."/>
            <person name="Shu W.S."/>
        </authorList>
    </citation>
    <scope>NUCLEOTIDE SEQUENCE [LARGE SCALE GENOMIC DNA]</scope>
    <source>
        <strain evidence="3">FACHB-251</strain>
    </source>
</reference>
<protein>
    <recommendedName>
        <fullName evidence="1">TcaA protein NTF2-like domain-containing protein</fullName>
    </recommendedName>
</protein>
<organism evidence="2 3">
    <name type="scientific">Anabaena sphaerica FACHB-251</name>
    <dbReference type="NCBI Taxonomy" id="2692883"/>
    <lineage>
        <taxon>Bacteria</taxon>
        <taxon>Bacillati</taxon>
        <taxon>Cyanobacteriota</taxon>
        <taxon>Cyanophyceae</taxon>
        <taxon>Nostocales</taxon>
        <taxon>Nostocaceae</taxon>
        <taxon>Anabaena</taxon>
    </lineage>
</organism>
<gene>
    <name evidence="2" type="ORF">H6G06_03955</name>
</gene>
<evidence type="ECO:0000313" key="3">
    <source>
        <dbReference type="Proteomes" id="UP000662185"/>
    </source>
</evidence>